<evidence type="ECO:0000313" key="9">
    <source>
        <dbReference type="EMBL" id="KZZ99048.1"/>
    </source>
</evidence>
<dbReference type="GO" id="GO:0006355">
    <property type="term" value="P:regulation of DNA-templated transcription"/>
    <property type="evidence" value="ECO:0007669"/>
    <property type="project" value="InterPro"/>
</dbReference>
<dbReference type="SUPFAM" id="SSF57716">
    <property type="entry name" value="Glucocorticoid receptor-like (DNA-binding domain)"/>
    <property type="match status" value="1"/>
</dbReference>
<dbReference type="PANTHER" id="PTHR47172:SF24">
    <property type="entry name" value="GATA ZINC FINGER DOMAIN-CONTAINING PROTEIN 14-RELATED"/>
    <property type="match status" value="1"/>
</dbReference>
<dbReference type="PROSITE" id="PS50114">
    <property type="entry name" value="GATA_ZN_FINGER_2"/>
    <property type="match status" value="1"/>
</dbReference>
<dbReference type="SMART" id="SM00401">
    <property type="entry name" value="ZnF_GATA"/>
    <property type="match status" value="1"/>
</dbReference>
<dbReference type="GO" id="GO:0008270">
    <property type="term" value="F:zinc ion binding"/>
    <property type="evidence" value="ECO:0007669"/>
    <property type="project" value="UniProtKB-KW"/>
</dbReference>
<feature type="region of interest" description="Disordered" evidence="7">
    <location>
        <begin position="1"/>
        <end position="235"/>
    </location>
</feature>
<evidence type="ECO:0000259" key="8">
    <source>
        <dbReference type="PROSITE" id="PS50114"/>
    </source>
</evidence>
<evidence type="ECO:0000256" key="2">
    <source>
        <dbReference type="ARBA" id="ARBA00022771"/>
    </source>
</evidence>
<dbReference type="PRINTS" id="PR01217">
    <property type="entry name" value="PRICHEXTENSN"/>
</dbReference>
<keyword evidence="1" id="KW-0479">Metal-binding</keyword>
<feature type="compositionally biased region" description="Polar residues" evidence="7">
    <location>
        <begin position="78"/>
        <end position="93"/>
    </location>
</feature>
<keyword evidence="5" id="KW-0804">Transcription</keyword>
<dbReference type="Proteomes" id="UP000078544">
    <property type="component" value="Unassembled WGS sequence"/>
</dbReference>
<evidence type="ECO:0000313" key="10">
    <source>
        <dbReference type="Proteomes" id="UP000078544"/>
    </source>
</evidence>
<keyword evidence="2 6" id="KW-0863">Zinc-finger</keyword>
<keyword evidence="4" id="KW-0805">Transcription regulation</keyword>
<dbReference type="InterPro" id="IPR000679">
    <property type="entry name" value="Znf_GATA"/>
</dbReference>
<gene>
    <name evidence="9" type="ORF">AAL_02599</name>
</gene>
<dbReference type="Pfam" id="PF00320">
    <property type="entry name" value="GATA"/>
    <property type="match status" value="1"/>
</dbReference>
<dbReference type="STRING" id="1081109.A0A168EQI2"/>
<evidence type="ECO:0000256" key="5">
    <source>
        <dbReference type="ARBA" id="ARBA00023163"/>
    </source>
</evidence>
<dbReference type="Gene3D" id="3.30.50.10">
    <property type="entry name" value="Erythroid Transcription Factor GATA-1, subunit A"/>
    <property type="match status" value="1"/>
</dbReference>
<evidence type="ECO:0000256" key="3">
    <source>
        <dbReference type="ARBA" id="ARBA00022833"/>
    </source>
</evidence>
<dbReference type="AlphaFoldDB" id="A0A168EQI2"/>
<comment type="caution">
    <text evidence="9">The sequence shown here is derived from an EMBL/GenBank/DDBJ whole genome shotgun (WGS) entry which is preliminary data.</text>
</comment>
<keyword evidence="10" id="KW-1185">Reference proteome</keyword>
<evidence type="ECO:0000256" key="6">
    <source>
        <dbReference type="PROSITE-ProRule" id="PRU00094"/>
    </source>
</evidence>
<proteinExistence type="predicted"/>
<evidence type="ECO:0000256" key="1">
    <source>
        <dbReference type="ARBA" id="ARBA00022723"/>
    </source>
</evidence>
<name>A0A168EQI2_9HYPO</name>
<protein>
    <submittedName>
        <fullName evidence="9">GATA-type sexual development transcription factor NsdD</fullName>
    </submittedName>
</protein>
<evidence type="ECO:0000256" key="7">
    <source>
        <dbReference type="SAM" id="MobiDB-lite"/>
    </source>
</evidence>
<feature type="compositionally biased region" description="Pro residues" evidence="7">
    <location>
        <begin position="152"/>
        <end position="163"/>
    </location>
</feature>
<dbReference type="PROSITE" id="PS00344">
    <property type="entry name" value="GATA_ZN_FINGER_1"/>
    <property type="match status" value="1"/>
</dbReference>
<dbReference type="CDD" id="cd00202">
    <property type="entry name" value="ZnF_GATA"/>
    <property type="match status" value="1"/>
</dbReference>
<accession>A0A168EQI2</accession>
<dbReference type="InterPro" id="IPR013088">
    <property type="entry name" value="Znf_NHR/GATA"/>
</dbReference>
<feature type="domain" description="GATA-type" evidence="8">
    <location>
        <begin position="358"/>
        <end position="409"/>
    </location>
</feature>
<evidence type="ECO:0000256" key="4">
    <source>
        <dbReference type="ARBA" id="ARBA00023015"/>
    </source>
</evidence>
<feature type="compositionally biased region" description="Low complexity" evidence="7">
    <location>
        <begin position="28"/>
        <end position="42"/>
    </location>
</feature>
<sequence>MATATVLAPSAHYPPQPTAYSSYPQRQPPSVASPSPASVPVAMISGDHRRPPDEKDHSSRQSLPSISEVISGARPGQYVSTQPNIQPGSNLPSPFTPGPRPYAEPEKLSPQAIHASSAHPPRQENLPSFADSPRVPFNSRHSLPPVSDRRPTPPVKPELPPQHRPSEPQQSSDHHASNGSYTHAPPPPPPTSHPYPTGHLPPGQVPLPTNYPISPRHVGPPPPAQYDPRGQPLRHDEVDYNHRARFDHGPTRHFETWNYQDSLNREQHGSQPIPERLPTEREVIDMLGNVDHIKRSLEQVRDAVQASIQNERAREGTKVKGIYEDELPDVAMYDNGTKPPYAINEVKKRRGRAAPPGRCHSCNRIDTPEWRRGPDGARTLCNACGLHYAKLERKRQLETRSLRPKPDDRN</sequence>
<dbReference type="OrthoDB" id="2162994at2759"/>
<dbReference type="PANTHER" id="PTHR47172">
    <property type="entry name" value="OS01G0976800 PROTEIN"/>
    <property type="match status" value="1"/>
</dbReference>
<organism evidence="9 10">
    <name type="scientific">Moelleriella libera RCEF 2490</name>
    <dbReference type="NCBI Taxonomy" id="1081109"/>
    <lineage>
        <taxon>Eukaryota</taxon>
        <taxon>Fungi</taxon>
        <taxon>Dikarya</taxon>
        <taxon>Ascomycota</taxon>
        <taxon>Pezizomycotina</taxon>
        <taxon>Sordariomycetes</taxon>
        <taxon>Hypocreomycetidae</taxon>
        <taxon>Hypocreales</taxon>
        <taxon>Clavicipitaceae</taxon>
        <taxon>Moelleriella</taxon>
    </lineage>
</organism>
<dbReference type="GO" id="GO:0043565">
    <property type="term" value="F:sequence-specific DNA binding"/>
    <property type="evidence" value="ECO:0007669"/>
    <property type="project" value="InterPro"/>
</dbReference>
<feature type="compositionally biased region" description="Pro residues" evidence="7">
    <location>
        <begin position="184"/>
        <end position="193"/>
    </location>
</feature>
<reference evidence="9 10" key="1">
    <citation type="journal article" date="2016" name="Genome Biol. Evol.">
        <title>Divergent and convergent evolution of fungal pathogenicity.</title>
        <authorList>
            <person name="Shang Y."/>
            <person name="Xiao G."/>
            <person name="Zheng P."/>
            <person name="Cen K."/>
            <person name="Zhan S."/>
            <person name="Wang C."/>
        </authorList>
    </citation>
    <scope>NUCLEOTIDE SEQUENCE [LARGE SCALE GENOMIC DNA]</scope>
    <source>
        <strain evidence="9 10">RCEF 2490</strain>
    </source>
</reference>
<keyword evidence="3" id="KW-0862">Zinc</keyword>
<dbReference type="EMBL" id="AZGY01000004">
    <property type="protein sequence ID" value="KZZ99048.1"/>
    <property type="molecule type" value="Genomic_DNA"/>
</dbReference>
<feature type="compositionally biased region" description="Basic and acidic residues" evidence="7">
    <location>
        <begin position="46"/>
        <end position="59"/>
    </location>
</feature>